<organism evidence="1 2">
    <name type="scientific">Malus baccata</name>
    <name type="common">Siberian crab apple</name>
    <name type="synonym">Pyrus baccata</name>
    <dbReference type="NCBI Taxonomy" id="106549"/>
    <lineage>
        <taxon>Eukaryota</taxon>
        <taxon>Viridiplantae</taxon>
        <taxon>Streptophyta</taxon>
        <taxon>Embryophyta</taxon>
        <taxon>Tracheophyta</taxon>
        <taxon>Spermatophyta</taxon>
        <taxon>Magnoliopsida</taxon>
        <taxon>eudicotyledons</taxon>
        <taxon>Gunneridae</taxon>
        <taxon>Pentapetalae</taxon>
        <taxon>rosids</taxon>
        <taxon>fabids</taxon>
        <taxon>Rosales</taxon>
        <taxon>Rosaceae</taxon>
        <taxon>Amygdaloideae</taxon>
        <taxon>Maleae</taxon>
        <taxon>Malus</taxon>
    </lineage>
</organism>
<proteinExistence type="predicted"/>
<dbReference type="EMBL" id="VIEB01001753">
    <property type="protein sequence ID" value="TQD70563.1"/>
    <property type="molecule type" value="Genomic_DNA"/>
</dbReference>
<comment type="caution">
    <text evidence="1">The sequence shown here is derived from an EMBL/GenBank/DDBJ whole genome shotgun (WGS) entry which is preliminary data.</text>
</comment>
<dbReference type="AlphaFoldDB" id="A0A540K8N2"/>
<dbReference type="Proteomes" id="UP000315295">
    <property type="component" value="Unassembled WGS sequence"/>
</dbReference>
<evidence type="ECO:0000313" key="2">
    <source>
        <dbReference type="Proteomes" id="UP000315295"/>
    </source>
</evidence>
<accession>A0A540K8N2</accession>
<protein>
    <submittedName>
        <fullName evidence="1">Uncharacterized protein</fullName>
    </submittedName>
</protein>
<evidence type="ECO:0000313" key="1">
    <source>
        <dbReference type="EMBL" id="TQD70563.1"/>
    </source>
</evidence>
<sequence length="99" mass="9472">MVSGAAIVGRDGGKPVVAGPVIGVDLSGSGFEGPGKPGGGGLAEVVAGGGVGVGRGARRTDDGGGLKRRRVSLVGDDGVSVFACIAAEFGLFGFNSKSL</sequence>
<keyword evidence="2" id="KW-1185">Reference proteome</keyword>
<gene>
    <name evidence="1" type="ORF">C1H46_043904</name>
</gene>
<reference evidence="1 2" key="1">
    <citation type="journal article" date="2019" name="G3 (Bethesda)">
        <title>Sequencing of a Wild Apple (Malus baccata) Genome Unravels the Differences Between Cultivated and Wild Apple Species Regarding Disease Resistance and Cold Tolerance.</title>
        <authorList>
            <person name="Chen X."/>
        </authorList>
    </citation>
    <scope>NUCLEOTIDE SEQUENCE [LARGE SCALE GENOMIC DNA]</scope>
    <source>
        <strain evidence="2">cv. Shandingzi</strain>
        <tissue evidence="1">Leaves</tissue>
    </source>
</reference>
<name>A0A540K8N2_MALBA</name>